<reference evidence="2 3" key="1">
    <citation type="journal article" date="2016" name="Genome Biol. Evol.">
        <title>Gene Family Evolution Reflects Adaptation to Soil Environmental Stressors in the Genome of the Collembolan Orchesella cincta.</title>
        <authorList>
            <person name="Faddeeva-Vakhrusheva A."/>
            <person name="Derks M.F."/>
            <person name="Anvar S.Y."/>
            <person name="Agamennone V."/>
            <person name="Suring W."/>
            <person name="Smit S."/>
            <person name="van Straalen N.M."/>
            <person name="Roelofs D."/>
        </authorList>
    </citation>
    <scope>NUCLEOTIDE SEQUENCE [LARGE SCALE GENOMIC DNA]</scope>
    <source>
        <tissue evidence="2">Mixed pool</tissue>
    </source>
</reference>
<comment type="caution">
    <text evidence="2">The sequence shown here is derived from an EMBL/GenBank/DDBJ whole genome shotgun (WGS) entry which is preliminary data.</text>
</comment>
<sequence>NPLLLRESTKGPNCLNEGMNPEEIKKEKVEVDSSSEESCDGFGTTTGTMTQPESKTTSSLHPSDLTGPVNTWRKQVAAVTPP</sequence>
<accession>A0A1D2MU43</accession>
<evidence type="ECO:0000313" key="2">
    <source>
        <dbReference type="EMBL" id="ODM96421.1"/>
    </source>
</evidence>
<evidence type="ECO:0000313" key="3">
    <source>
        <dbReference type="Proteomes" id="UP000094527"/>
    </source>
</evidence>
<dbReference type="EMBL" id="LJIJ01000541">
    <property type="protein sequence ID" value="ODM96421.1"/>
    <property type="molecule type" value="Genomic_DNA"/>
</dbReference>
<dbReference type="AlphaFoldDB" id="A0A1D2MU43"/>
<gene>
    <name evidence="2" type="ORF">Ocin01_10257</name>
</gene>
<feature type="compositionally biased region" description="Polar residues" evidence="1">
    <location>
        <begin position="43"/>
        <end position="61"/>
    </location>
</feature>
<dbReference type="Proteomes" id="UP000094527">
    <property type="component" value="Unassembled WGS sequence"/>
</dbReference>
<name>A0A1D2MU43_ORCCI</name>
<evidence type="ECO:0000256" key="1">
    <source>
        <dbReference type="SAM" id="MobiDB-lite"/>
    </source>
</evidence>
<feature type="region of interest" description="Disordered" evidence="1">
    <location>
        <begin position="29"/>
        <end position="69"/>
    </location>
</feature>
<feature type="non-terminal residue" evidence="2">
    <location>
        <position position="1"/>
    </location>
</feature>
<protein>
    <submittedName>
        <fullName evidence="2">Uncharacterized protein</fullName>
    </submittedName>
</protein>
<organism evidence="2 3">
    <name type="scientific">Orchesella cincta</name>
    <name type="common">Springtail</name>
    <name type="synonym">Podura cincta</name>
    <dbReference type="NCBI Taxonomy" id="48709"/>
    <lineage>
        <taxon>Eukaryota</taxon>
        <taxon>Metazoa</taxon>
        <taxon>Ecdysozoa</taxon>
        <taxon>Arthropoda</taxon>
        <taxon>Hexapoda</taxon>
        <taxon>Collembola</taxon>
        <taxon>Entomobryomorpha</taxon>
        <taxon>Entomobryoidea</taxon>
        <taxon>Orchesellidae</taxon>
        <taxon>Orchesellinae</taxon>
        <taxon>Orchesella</taxon>
    </lineage>
</organism>
<keyword evidence="3" id="KW-1185">Reference proteome</keyword>
<proteinExistence type="predicted"/>
<feature type="region of interest" description="Disordered" evidence="1">
    <location>
        <begin position="1"/>
        <end position="20"/>
    </location>
</feature>